<proteinExistence type="predicted"/>
<dbReference type="AlphaFoldDB" id="E9GWM0"/>
<sequence length="165" mass="18335">MNYIIHTNLKNIYVCSDHFVTDGDHQVRNNVALDKADTPPLIDVETATEDTSNNFDEDVALIEDTLLISDSHPIPSLNDVTTSTEIFDMTSTADDETIITVETTFDALPALNNSSQSIRDVEFTSGDSSLTTSVDQVTELMLQLTVLKEKLFLTEEKLVYANEMI</sequence>
<dbReference type="HOGENOM" id="CLU_1733334_0_0_1"/>
<dbReference type="EMBL" id="GL732570">
    <property type="protein sequence ID" value="EFX76122.1"/>
    <property type="molecule type" value="Genomic_DNA"/>
</dbReference>
<name>E9GWM0_DAPPU</name>
<dbReference type="OrthoDB" id="8195867at2759"/>
<evidence type="ECO:0000313" key="2">
    <source>
        <dbReference type="Proteomes" id="UP000000305"/>
    </source>
</evidence>
<evidence type="ECO:0000313" key="1">
    <source>
        <dbReference type="EMBL" id="EFX76122.1"/>
    </source>
</evidence>
<organism evidence="1 2">
    <name type="scientific">Daphnia pulex</name>
    <name type="common">Water flea</name>
    <dbReference type="NCBI Taxonomy" id="6669"/>
    <lineage>
        <taxon>Eukaryota</taxon>
        <taxon>Metazoa</taxon>
        <taxon>Ecdysozoa</taxon>
        <taxon>Arthropoda</taxon>
        <taxon>Crustacea</taxon>
        <taxon>Branchiopoda</taxon>
        <taxon>Diplostraca</taxon>
        <taxon>Cladocera</taxon>
        <taxon>Anomopoda</taxon>
        <taxon>Daphniidae</taxon>
        <taxon>Daphnia</taxon>
    </lineage>
</organism>
<dbReference type="InParanoid" id="E9GWM0"/>
<dbReference type="Proteomes" id="UP000000305">
    <property type="component" value="Unassembled WGS sequence"/>
</dbReference>
<gene>
    <name evidence="1" type="ORF">DAPPUDRAFT_322650</name>
</gene>
<dbReference type="KEGG" id="dpx:DAPPUDRAFT_322650"/>
<reference evidence="1 2" key="1">
    <citation type="journal article" date="2011" name="Science">
        <title>The ecoresponsive genome of Daphnia pulex.</title>
        <authorList>
            <person name="Colbourne J.K."/>
            <person name="Pfrender M.E."/>
            <person name="Gilbert D."/>
            <person name="Thomas W.K."/>
            <person name="Tucker A."/>
            <person name="Oakley T.H."/>
            <person name="Tokishita S."/>
            <person name="Aerts A."/>
            <person name="Arnold G.J."/>
            <person name="Basu M.K."/>
            <person name="Bauer D.J."/>
            <person name="Caceres C.E."/>
            <person name="Carmel L."/>
            <person name="Casola C."/>
            <person name="Choi J.H."/>
            <person name="Detter J.C."/>
            <person name="Dong Q."/>
            <person name="Dusheyko S."/>
            <person name="Eads B.D."/>
            <person name="Frohlich T."/>
            <person name="Geiler-Samerotte K.A."/>
            <person name="Gerlach D."/>
            <person name="Hatcher P."/>
            <person name="Jogdeo S."/>
            <person name="Krijgsveld J."/>
            <person name="Kriventseva E.V."/>
            <person name="Kultz D."/>
            <person name="Laforsch C."/>
            <person name="Lindquist E."/>
            <person name="Lopez J."/>
            <person name="Manak J.R."/>
            <person name="Muller J."/>
            <person name="Pangilinan J."/>
            <person name="Patwardhan R.P."/>
            <person name="Pitluck S."/>
            <person name="Pritham E.J."/>
            <person name="Rechtsteiner A."/>
            <person name="Rho M."/>
            <person name="Rogozin I.B."/>
            <person name="Sakarya O."/>
            <person name="Salamov A."/>
            <person name="Schaack S."/>
            <person name="Shapiro H."/>
            <person name="Shiga Y."/>
            <person name="Skalitzky C."/>
            <person name="Smith Z."/>
            <person name="Souvorov A."/>
            <person name="Sung W."/>
            <person name="Tang Z."/>
            <person name="Tsuchiya D."/>
            <person name="Tu H."/>
            <person name="Vos H."/>
            <person name="Wang M."/>
            <person name="Wolf Y.I."/>
            <person name="Yamagata H."/>
            <person name="Yamada T."/>
            <person name="Ye Y."/>
            <person name="Shaw J.R."/>
            <person name="Andrews J."/>
            <person name="Crease T.J."/>
            <person name="Tang H."/>
            <person name="Lucas S.M."/>
            <person name="Robertson H.M."/>
            <person name="Bork P."/>
            <person name="Koonin E.V."/>
            <person name="Zdobnov E.M."/>
            <person name="Grigoriev I.V."/>
            <person name="Lynch M."/>
            <person name="Boore J.L."/>
        </authorList>
    </citation>
    <scope>NUCLEOTIDE SEQUENCE [LARGE SCALE GENOMIC DNA]</scope>
</reference>
<accession>E9GWM0</accession>
<protein>
    <submittedName>
        <fullName evidence="1">Uncharacterized protein</fullName>
    </submittedName>
</protein>
<keyword evidence="2" id="KW-1185">Reference proteome</keyword>